<dbReference type="OrthoDB" id="7675754at2759"/>
<evidence type="ECO:0000313" key="1">
    <source>
        <dbReference type="EMBL" id="KAG8226405.1"/>
    </source>
</evidence>
<protein>
    <submittedName>
        <fullName evidence="1">Uncharacterized protein</fullName>
    </submittedName>
</protein>
<name>A0A8K0K171_LADFU</name>
<gene>
    <name evidence="1" type="ORF">J437_LFUL011943</name>
</gene>
<dbReference type="EMBL" id="KZ308279">
    <property type="protein sequence ID" value="KAG8226405.1"/>
    <property type="molecule type" value="Genomic_DNA"/>
</dbReference>
<accession>A0A8K0K171</accession>
<comment type="caution">
    <text evidence="1">The sequence shown here is derived from an EMBL/GenBank/DDBJ whole genome shotgun (WGS) entry which is preliminary data.</text>
</comment>
<dbReference type="InterPro" id="IPR032004">
    <property type="entry name" value="DUF4790"/>
</dbReference>
<reference evidence="1" key="2">
    <citation type="submission" date="2017-10" db="EMBL/GenBank/DDBJ databases">
        <title>Ladona fulva Genome sequencing and assembly.</title>
        <authorList>
            <person name="Murali S."/>
            <person name="Richards S."/>
            <person name="Bandaranaike D."/>
            <person name="Bellair M."/>
            <person name="Blankenburg K."/>
            <person name="Chao H."/>
            <person name="Dinh H."/>
            <person name="Doddapaneni H."/>
            <person name="Dugan-Rocha S."/>
            <person name="Elkadiri S."/>
            <person name="Gnanaolivu R."/>
            <person name="Hernandez B."/>
            <person name="Skinner E."/>
            <person name="Javaid M."/>
            <person name="Lee S."/>
            <person name="Li M."/>
            <person name="Ming W."/>
            <person name="Munidasa M."/>
            <person name="Muniz J."/>
            <person name="Nguyen L."/>
            <person name="Hughes D."/>
            <person name="Osuji N."/>
            <person name="Pu L.-L."/>
            <person name="Puazo M."/>
            <person name="Qu C."/>
            <person name="Quiroz J."/>
            <person name="Raj R."/>
            <person name="Weissenberger G."/>
            <person name="Xin Y."/>
            <person name="Zou X."/>
            <person name="Han Y."/>
            <person name="Worley K."/>
            <person name="Muzny D."/>
            <person name="Gibbs R."/>
        </authorList>
    </citation>
    <scope>NUCLEOTIDE SEQUENCE</scope>
    <source>
        <strain evidence="1">Sampled in the wild</strain>
    </source>
</reference>
<dbReference type="Proteomes" id="UP000792457">
    <property type="component" value="Unassembled WGS sequence"/>
</dbReference>
<dbReference type="Pfam" id="PF16037">
    <property type="entry name" value="DUF4790"/>
    <property type="match status" value="1"/>
</dbReference>
<dbReference type="AlphaFoldDB" id="A0A8K0K171"/>
<keyword evidence="2" id="KW-1185">Reference proteome</keyword>
<organism evidence="1 2">
    <name type="scientific">Ladona fulva</name>
    <name type="common">Scarce chaser dragonfly</name>
    <name type="synonym">Libellula fulva</name>
    <dbReference type="NCBI Taxonomy" id="123851"/>
    <lineage>
        <taxon>Eukaryota</taxon>
        <taxon>Metazoa</taxon>
        <taxon>Ecdysozoa</taxon>
        <taxon>Arthropoda</taxon>
        <taxon>Hexapoda</taxon>
        <taxon>Insecta</taxon>
        <taxon>Pterygota</taxon>
        <taxon>Palaeoptera</taxon>
        <taxon>Odonata</taxon>
        <taxon>Epiprocta</taxon>
        <taxon>Anisoptera</taxon>
        <taxon>Libelluloidea</taxon>
        <taxon>Libellulidae</taxon>
        <taxon>Ladona</taxon>
    </lineage>
</organism>
<reference evidence="1" key="1">
    <citation type="submission" date="2013-04" db="EMBL/GenBank/DDBJ databases">
        <authorList>
            <person name="Qu J."/>
            <person name="Murali S.C."/>
            <person name="Bandaranaike D."/>
            <person name="Bellair M."/>
            <person name="Blankenburg K."/>
            <person name="Chao H."/>
            <person name="Dinh H."/>
            <person name="Doddapaneni H."/>
            <person name="Downs B."/>
            <person name="Dugan-Rocha S."/>
            <person name="Elkadiri S."/>
            <person name="Gnanaolivu R.D."/>
            <person name="Hernandez B."/>
            <person name="Javaid M."/>
            <person name="Jayaseelan J.C."/>
            <person name="Lee S."/>
            <person name="Li M."/>
            <person name="Ming W."/>
            <person name="Munidasa M."/>
            <person name="Muniz J."/>
            <person name="Nguyen L."/>
            <person name="Ongeri F."/>
            <person name="Osuji N."/>
            <person name="Pu L.-L."/>
            <person name="Puazo M."/>
            <person name="Qu C."/>
            <person name="Quiroz J."/>
            <person name="Raj R."/>
            <person name="Weissenberger G."/>
            <person name="Xin Y."/>
            <person name="Zou X."/>
            <person name="Han Y."/>
            <person name="Richards S."/>
            <person name="Worley K."/>
            <person name="Muzny D."/>
            <person name="Gibbs R."/>
        </authorList>
    </citation>
    <scope>NUCLEOTIDE SEQUENCE</scope>
    <source>
        <strain evidence="1">Sampled in the wild</strain>
    </source>
</reference>
<evidence type="ECO:0000313" key="2">
    <source>
        <dbReference type="Proteomes" id="UP000792457"/>
    </source>
</evidence>
<proteinExistence type="predicted"/>
<sequence length="99" mass="11639">MIGMPSNKKEGDLNYGDYPNRSVPLEVICNVRYAEAKRKYRNQFRKDIEEFSRLQPNALAAVRLQRMFCVGMKIPKLENYFSPEEERRLEKILNGSNPQ</sequence>